<dbReference type="Pfam" id="PF20062">
    <property type="entry name" value="DUF6461"/>
    <property type="match status" value="1"/>
</dbReference>
<name>A0A8D4BJJ1_STRFA</name>
<proteinExistence type="predicted"/>
<dbReference type="EMBL" id="CP002476">
    <property type="protein sequence ID" value="ADW07920.1"/>
    <property type="molecule type" value="Genomic_DNA"/>
</dbReference>
<dbReference type="Proteomes" id="UP000002066">
    <property type="component" value="Plasmid pSFLA01"/>
</dbReference>
<protein>
    <submittedName>
        <fullName evidence="2">Uncharacterized protein</fullName>
    </submittedName>
</protein>
<reference evidence="2 3" key="1">
    <citation type="submission" date="2011-01" db="EMBL/GenBank/DDBJ databases">
        <title>Complete sequence of plasmid1 of Streptomyces flavogriseus ATCC 33331.</title>
        <authorList>
            <consortium name="US DOE Joint Genome Institute"/>
            <person name="Lucas S."/>
            <person name="Copeland A."/>
            <person name="Lapidus A."/>
            <person name="Cheng J.-F."/>
            <person name="Goodwin L."/>
            <person name="Pitluck S."/>
            <person name="Davenport K."/>
            <person name="Detter J.C."/>
            <person name="Han C."/>
            <person name="Tapia R."/>
            <person name="Land M."/>
            <person name="Hauser L."/>
            <person name="Kyrpides N."/>
            <person name="Ivanova N."/>
            <person name="Ovchinnikova G."/>
            <person name="Pagani I."/>
            <person name="Brumm P."/>
            <person name="Mead D."/>
            <person name="Woyke T."/>
        </authorList>
    </citation>
    <scope>NUCLEOTIDE SEQUENCE [LARGE SCALE GENOMIC DNA]</scope>
    <source>
        <strain evidence="3">ATCC 33331 / IAF-45CD</strain>
        <plasmid evidence="2 3">pSFLA01</plasmid>
    </source>
</reference>
<gene>
    <name evidence="2" type="ORF">Sfla_6609</name>
</gene>
<dbReference type="InterPro" id="IPR045592">
    <property type="entry name" value="DUF6461"/>
</dbReference>
<organism evidence="2 3">
    <name type="scientific">Streptomyces pratensis (strain ATCC 33331 / IAF-45CD)</name>
    <dbReference type="NCBI Taxonomy" id="591167"/>
    <lineage>
        <taxon>Bacteria</taxon>
        <taxon>Bacillati</taxon>
        <taxon>Actinomycetota</taxon>
        <taxon>Actinomycetes</taxon>
        <taxon>Kitasatosporales</taxon>
        <taxon>Streptomycetaceae</taxon>
        <taxon>Streptomyces</taxon>
    </lineage>
</organism>
<dbReference type="KEGG" id="sfa:Sfla_6609"/>
<evidence type="ECO:0000256" key="1">
    <source>
        <dbReference type="SAM" id="MobiDB-lite"/>
    </source>
</evidence>
<feature type="region of interest" description="Disordered" evidence="1">
    <location>
        <begin position="199"/>
        <end position="220"/>
    </location>
</feature>
<accession>A0A8D4BJJ1</accession>
<evidence type="ECO:0000313" key="2">
    <source>
        <dbReference type="EMBL" id="ADW07920.1"/>
    </source>
</evidence>
<evidence type="ECO:0000313" key="3">
    <source>
        <dbReference type="Proteomes" id="UP000002066"/>
    </source>
</evidence>
<dbReference type="OrthoDB" id="4143706at2"/>
<sequence>MDTDADAGSLDWARAWMCATFTRGLAPEEVFARYGADPDQARLLGCEAASDLPSGESGGGMVSLLRAGSIGGWAFCVEEDGGIGFGEESLAELSRGTETYSVATTEGIDVFQYWRDGECVEYFEPGMEHSRSEPLGPWWDRVEEALAAHKGEGAGMAPVVALVLNHLGITLDDAALAGPWPSLTLADDDAPAARLGHTYAGEGPVPPGTVLDFGPSSGLS</sequence>
<dbReference type="AlphaFoldDB" id="A0A8D4BJJ1"/>
<geneLocation type="plasmid" evidence="2 3">
    <name>pSFLA01</name>
</geneLocation>
<keyword evidence="2" id="KW-0614">Plasmid</keyword>